<keyword evidence="2" id="KW-0812">Transmembrane</keyword>
<feature type="compositionally biased region" description="Basic and acidic residues" evidence="1">
    <location>
        <begin position="83"/>
        <end position="107"/>
    </location>
</feature>
<protein>
    <submittedName>
        <fullName evidence="3">Uncharacterized protein</fullName>
    </submittedName>
</protein>
<reference evidence="3 4" key="1">
    <citation type="submission" date="2024-09" db="EMBL/GenBank/DDBJ databases">
        <title>Rethinking Asexuality: The Enigmatic Case of Functional Sexual Genes in Lepraria (Stereocaulaceae).</title>
        <authorList>
            <person name="Doellman M."/>
            <person name="Sun Y."/>
            <person name="Barcenas-Pena A."/>
            <person name="Lumbsch H.T."/>
            <person name="Grewe F."/>
        </authorList>
    </citation>
    <scope>NUCLEOTIDE SEQUENCE [LARGE SCALE GENOMIC DNA]</scope>
    <source>
        <strain evidence="3 4">Grewe 0041</strain>
    </source>
</reference>
<sequence>MNSPTLSSSSSFPRGLRITSFIKALLMLGIFIVVVSHTYWSHLTGIRSVLTPTSTSVDVDKPTGYGVGMGAMQHYDANVGKGKGREGEGEGKGKGKGKEEQAGDHRLSGGTDSGKQEEGGKAGAEEEDNELEELNLSKGKEAKQPSTQPIQPVVKPAAEEGQKAQEEETDPTMEEFEGGNGTAPVDANVHTVKGSDESLAQPLMDAGVLQWQKTLS</sequence>
<keyword evidence="2" id="KW-0472">Membrane</keyword>
<evidence type="ECO:0000313" key="4">
    <source>
        <dbReference type="Proteomes" id="UP001590951"/>
    </source>
</evidence>
<proteinExistence type="predicted"/>
<gene>
    <name evidence="3" type="ORF">ABVK25_006744</name>
</gene>
<organism evidence="3 4">
    <name type="scientific">Lepraria finkii</name>
    <dbReference type="NCBI Taxonomy" id="1340010"/>
    <lineage>
        <taxon>Eukaryota</taxon>
        <taxon>Fungi</taxon>
        <taxon>Dikarya</taxon>
        <taxon>Ascomycota</taxon>
        <taxon>Pezizomycotina</taxon>
        <taxon>Lecanoromycetes</taxon>
        <taxon>OSLEUM clade</taxon>
        <taxon>Lecanoromycetidae</taxon>
        <taxon>Lecanorales</taxon>
        <taxon>Lecanorineae</taxon>
        <taxon>Stereocaulaceae</taxon>
        <taxon>Lepraria</taxon>
    </lineage>
</organism>
<dbReference type="Proteomes" id="UP001590951">
    <property type="component" value="Unassembled WGS sequence"/>
</dbReference>
<dbReference type="EMBL" id="JBHFEH010000023">
    <property type="protein sequence ID" value="KAL2053107.1"/>
    <property type="molecule type" value="Genomic_DNA"/>
</dbReference>
<feature type="transmembrane region" description="Helical" evidence="2">
    <location>
        <begin position="21"/>
        <end position="40"/>
    </location>
</feature>
<comment type="caution">
    <text evidence="3">The sequence shown here is derived from an EMBL/GenBank/DDBJ whole genome shotgun (WGS) entry which is preliminary data.</text>
</comment>
<evidence type="ECO:0000256" key="1">
    <source>
        <dbReference type="SAM" id="MobiDB-lite"/>
    </source>
</evidence>
<evidence type="ECO:0000313" key="3">
    <source>
        <dbReference type="EMBL" id="KAL2053107.1"/>
    </source>
</evidence>
<keyword evidence="4" id="KW-1185">Reference proteome</keyword>
<name>A0ABR4B5H1_9LECA</name>
<keyword evidence="2" id="KW-1133">Transmembrane helix</keyword>
<accession>A0ABR4B5H1</accession>
<feature type="compositionally biased region" description="Acidic residues" evidence="1">
    <location>
        <begin position="167"/>
        <end position="177"/>
    </location>
</feature>
<evidence type="ECO:0000256" key="2">
    <source>
        <dbReference type="SAM" id="Phobius"/>
    </source>
</evidence>
<feature type="compositionally biased region" description="Basic and acidic residues" evidence="1">
    <location>
        <begin position="114"/>
        <end position="124"/>
    </location>
</feature>
<feature type="region of interest" description="Disordered" evidence="1">
    <location>
        <begin position="76"/>
        <end position="188"/>
    </location>
</feature>
<feature type="compositionally biased region" description="Basic and acidic residues" evidence="1">
    <location>
        <begin position="157"/>
        <end position="166"/>
    </location>
</feature>